<keyword evidence="10" id="KW-0812">Transmembrane</keyword>
<feature type="transmembrane region" description="Helical" evidence="10">
    <location>
        <begin position="12"/>
        <end position="30"/>
    </location>
</feature>
<evidence type="ECO:0000256" key="1">
    <source>
        <dbReference type="ARBA" id="ARBA00000085"/>
    </source>
</evidence>
<dbReference type="PROSITE" id="PS50885">
    <property type="entry name" value="HAMP"/>
    <property type="match status" value="1"/>
</dbReference>
<evidence type="ECO:0000256" key="4">
    <source>
        <dbReference type="ARBA" id="ARBA00022553"/>
    </source>
</evidence>
<accession>A0AAE7BD41</accession>
<dbReference type="GO" id="GO:0005524">
    <property type="term" value="F:ATP binding"/>
    <property type="evidence" value="ECO:0007669"/>
    <property type="project" value="UniProtKB-KW"/>
</dbReference>
<evidence type="ECO:0000256" key="8">
    <source>
        <dbReference type="ARBA" id="ARBA00022840"/>
    </source>
</evidence>
<evidence type="ECO:0000259" key="11">
    <source>
        <dbReference type="PROSITE" id="PS50885"/>
    </source>
</evidence>
<dbReference type="AlphaFoldDB" id="A0AAE7BD41"/>
<proteinExistence type="predicted"/>
<dbReference type="SUPFAM" id="SSF55874">
    <property type="entry name" value="ATPase domain of HSP90 chaperone/DNA topoisomerase II/histidine kinase"/>
    <property type="match status" value="1"/>
</dbReference>
<dbReference type="InterPro" id="IPR011495">
    <property type="entry name" value="Sig_transdc_His_kin_sub2_dim/P"/>
</dbReference>
<dbReference type="InterPro" id="IPR036890">
    <property type="entry name" value="HATPase_C_sf"/>
</dbReference>
<keyword evidence="7 12" id="KW-0418">Kinase</keyword>
<dbReference type="RefSeq" id="WP_164968497.1">
    <property type="nucleotide sequence ID" value="NZ_CP053835.1"/>
</dbReference>
<dbReference type="Gene3D" id="3.30.565.10">
    <property type="entry name" value="Histidine kinase-like ATPase, C-terminal domain"/>
    <property type="match status" value="1"/>
</dbReference>
<dbReference type="Proteomes" id="UP000503313">
    <property type="component" value="Chromosome"/>
</dbReference>
<sequence length="588" mass="68503">MKKIFNFNYYSFSTKIILSLLLFIIIFKLIKITLTTPKIQSNAINREIEYITRALLITKEEIKIIGKSLKMQTDLEINLSKNIIENEIKSLDLKINNLLEKKDLFSLLKKSSISQFCTYNLSLNNNNILNKWEKKEQNFLFNYKLKNSNFILELICSQNSLNPNHMTFELDLKKHLKTKLLIDSELEDTKMAVFWINSNALKTKNNILREENKELRKEKYHISMLSNVKNIPTGNLTLEQILDSKNSGKPITHKIDNKEVLTWILDLNLNPSKNVFLAYSINKSQLENKNNLSEIFLFETLIAIGISFILILFIFKRLLKNINTLTKTAMRVNQGEKNIRSHVKGEDDVGILGQSFDSMLDFFEKSIKTLDKKVEEKTKEISKSLEEKEILLKEIHHRVKNNLALTISLIELQEEEIEDEKTRKVLIDIQERIYTMELLHRKLYESTNLNKIPFKIYVVDLINAISNTYDKNKNVEINFFIEDMDLNIETAMPYGLILNEIITNSFKYAFIDIINPKLDIKISNQNNKKILVEIKDNGKGLKNDFNIISNETLGLRLIDMIVRHQLMGSISYTFDNGAKFTILGEIKE</sequence>
<feature type="domain" description="HAMP" evidence="11">
    <location>
        <begin position="316"/>
        <end position="368"/>
    </location>
</feature>
<reference evidence="12 13" key="1">
    <citation type="submission" date="2020-05" db="EMBL/GenBank/DDBJ databases">
        <title>Complete genome sequencing of Campylobacter and Arcobacter type strains.</title>
        <authorList>
            <person name="Miller W.G."/>
            <person name="Yee E."/>
        </authorList>
    </citation>
    <scope>NUCLEOTIDE SEQUENCE [LARGE SCALE GENOMIC DNA]</scope>
    <source>
        <strain evidence="12 13">LMG 25694</strain>
    </source>
</reference>
<dbReference type="KEGG" id="adz:ADFLV_0874"/>
<keyword evidence="4" id="KW-0597">Phosphoprotein</keyword>
<evidence type="ECO:0000256" key="3">
    <source>
        <dbReference type="ARBA" id="ARBA00012438"/>
    </source>
</evidence>
<dbReference type="PANTHER" id="PTHR41523:SF8">
    <property type="entry name" value="ETHYLENE RESPONSE SENSOR PROTEIN"/>
    <property type="match status" value="1"/>
</dbReference>
<dbReference type="SUPFAM" id="SSF158472">
    <property type="entry name" value="HAMP domain-like"/>
    <property type="match status" value="1"/>
</dbReference>
<dbReference type="Pfam" id="PF00672">
    <property type="entry name" value="HAMP"/>
    <property type="match status" value="1"/>
</dbReference>
<evidence type="ECO:0000313" key="13">
    <source>
        <dbReference type="Proteomes" id="UP000503313"/>
    </source>
</evidence>
<dbReference type="Pfam" id="PF07568">
    <property type="entry name" value="HisKA_2"/>
    <property type="match status" value="1"/>
</dbReference>
<dbReference type="EMBL" id="CP053835">
    <property type="protein sequence ID" value="QKF76918.1"/>
    <property type="molecule type" value="Genomic_DNA"/>
</dbReference>
<keyword evidence="8" id="KW-0067">ATP-binding</keyword>
<dbReference type="PANTHER" id="PTHR41523">
    <property type="entry name" value="TWO-COMPONENT SYSTEM SENSOR PROTEIN"/>
    <property type="match status" value="1"/>
</dbReference>
<comment type="subcellular location">
    <subcellularLocation>
        <location evidence="2">Membrane</location>
    </subcellularLocation>
</comment>
<feature type="coiled-coil region" evidence="9">
    <location>
        <begin position="360"/>
        <end position="394"/>
    </location>
</feature>
<comment type="catalytic activity">
    <reaction evidence="1">
        <text>ATP + protein L-histidine = ADP + protein N-phospho-L-histidine.</text>
        <dbReference type="EC" id="2.7.13.3"/>
    </reaction>
</comment>
<gene>
    <name evidence="12" type="ORF">ADFLV_0874</name>
</gene>
<keyword evidence="5" id="KW-0808">Transferase</keyword>
<protein>
    <recommendedName>
        <fullName evidence="3">histidine kinase</fullName>
        <ecNumber evidence="3">2.7.13.3</ecNumber>
    </recommendedName>
</protein>
<evidence type="ECO:0000256" key="9">
    <source>
        <dbReference type="SAM" id="Coils"/>
    </source>
</evidence>
<evidence type="ECO:0000256" key="10">
    <source>
        <dbReference type="SAM" id="Phobius"/>
    </source>
</evidence>
<dbReference type="CDD" id="cd06225">
    <property type="entry name" value="HAMP"/>
    <property type="match status" value="1"/>
</dbReference>
<evidence type="ECO:0000256" key="2">
    <source>
        <dbReference type="ARBA" id="ARBA00004370"/>
    </source>
</evidence>
<dbReference type="EC" id="2.7.13.3" evidence="3"/>
<dbReference type="Gene3D" id="6.10.340.10">
    <property type="match status" value="1"/>
</dbReference>
<dbReference type="GO" id="GO:0007165">
    <property type="term" value="P:signal transduction"/>
    <property type="evidence" value="ECO:0007669"/>
    <property type="project" value="InterPro"/>
</dbReference>
<dbReference type="InterPro" id="IPR003660">
    <property type="entry name" value="HAMP_dom"/>
</dbReference>
<keyword evidence="10" id="KW-1133">Transmembrane helix</keyword>
<dbReference type="GO" id="GO:0016020">
    <property type="term" value="C:membrane"/>
    <property type="evidence" value="ECO:0007669"/>
    <property type="project" value="UniProtKB-SubCell"/>
</dbReference>
<dbReference type="Gene3D" id="3.30.450.20">
    <property type="entry name" value="PAS domain"/>
    <property type="match status" value="1"/>
</dbReference>
<keyword evidence="6" id="KW-0547">Nucleotide-binding</keyword>
<dbReference type="GO" id="GO:0004673">
    <property type="term" value="F:protein histidine kinase activity"/>
    <property type="evidence" value="ECO:0007669"/>
    <property type="project" value="UniProtKB-EC"/>
</dbReference>
<evidence type="ECO:0000256" key="6">
    <source>
        <dbReference type="ARBA" id="ARBA00022741"/>
    </source>
</evidence>
<keyword evidence="10" id="KW-0472">Membrane</keyword>
<evidence type="ECO:0000256" key="5">
    <source>
        <dbReference type="ARBA" id="ARBA00022679"/>
    </source>
</evidence>
<keyword evidence="13" id="KW-1185">Reference proteome</keyword>
<name>A0AAE7BD41_9BACT</name>
<evidence type="ECO:0000313" key="12">
    <source>
        <dbReference type="EMBL" id="QKF76918.1"/>
    </source>
</evidence>
<keyword evidence="9" id="KW-0175">Coiled coil</keyword>
<organism evidence="12 13">
    <name type="scientific">Arcobacter defluvii</name>
    <dbReference type="NCBI Taxonomy" id="873191"/>
    <lineage>
        <taxon>Bacteria</taxon>
        <taxon>Pseudomonadati</taxon>
        <taxon>Campylobacterota</taxon>
        <taxon>Epsilonproteobacteria</taxon>
        <taxon>Campylobacterales</taxon>
        <taxon>Arcobacteraceae</taxon>
        <taxon>Arcobacter</taxon>
    </lineage>
</organism>
<evidence type="ECO:0000256" key="7">
    <source>
        <dbReference type="ARBA" id="ARBA00022777"/>
    </source>
</evidence>
<feature type="transmembrane region" description="Helical" evidence="10">
    <location>
        <begin position="295"/>
        <end position="315"/>
    </location>
</feature>